<accession>A0ABW1W6R6</accession>
<comment type="caution">
    <text evidence="4">The sequence shown here is derived from an EMBL/GenBank/DDBJ whole genome shotgun (WGS) entry which is preliminary data.</text>
</comment>
<dbReference type="Gene3D" id="3.40.1080.20">
    <property type="entry name" value="Acetyl-CoA hydrolase/transferase C-terminal domain"/>
    <property type="match status" value="1"/>
</dbReference>
<evidence type="ECO:0000313" key="4">
    <source>
        <dbReference type="EMBL" id="MFC6380740.1"/>
    </source>
</evidence>
<dbReference type="InterPro" id="IPR038460">
    <property type="entry name" value="AcetylCoA_hyd_C_sf"/>
</dbReference>
<sequence length="516" mass="56086">MTSLNHEGRVLHDGLSKKIVTADQAAAFIKNDMNVGMSGFTGAGYPKAIPAALAKHMEAAHARGEDFQIGLLTGASTATECDGVLAEANGIKWRTPYQSEPALRKQINAGAAHYFDMHLSHVAQQSTIGFYGKMHIAVVEVSGILPDGRLIPSTSIGNNNAWLENADKIILEVNAQQSLMLEGMHDVYNDIGMPPNRKPIPLVTPGGRIGVPYLHCDLDKVVAVVLTNSPDRNSKFADPDECSNKIASHIIDFFHDEVKKGRMPENLLPIQSGVGNVANAVLAGLQNSPFENLTGYTEVLQDGMLDLIMSGKMTMASATALSLSPDALERFNANIEELRARIVLRPQEITNHPEVARRLGVLAINAMIECDLYGNVNSTHVMGTNMMNGLGGSGDFARNAYTSFFVSPSVAKDGAISCITPMVSHHDHTEHDVMVIVTEQGLADLRGLSPRQRAKAIIDNCAHPDYRPMLQDYFDRASDTAGMQTPHILDEALSWHQRYVETGDMRIKKAAYKLAV</sequence>
<dbReference type="GO" id="GO:0016787">
    <property type="term" value="F:hydrolase activity"/>
    <property type="evidence" value="ECO:0007669"/>
    <property type="project" value="UniProtKB-KW"/>
</dbReference>
<keyword evidence="5" id="KW-1185">Reference proteome</keyword>
<dbReference type="RefSeq" id="WP_201561263.1">
    <property type="nucleotide sequence ID" value="NZ_CAJGZK010000001.1"/>
</dbReference>
<organism evidence="4 5">
    <name type="scientific">Psychrobacter glacincola</name>
    <dbReference type="NCBI Taxonomy" id="56810"/>
    <lineage>
        <taxon>Bacteria</taxon>
        <taxon>Pseudomonadati</taxon>
        <taxon>Pseudomonadota</taxon>
        <taxon>Gammaproteobacteria</taxon>
        <taxon>Moraxellales</taxon>
        <taxon>Moraxellaceae</taxon>
        <taxon>Psychrobacter</taxon>
    </lineage>
</organism>
<comment type="similarity">
    <text evidence="1">Belongs to the acetyl-CoA hydrolase/transferase family.</text>
</comment>
<evidence type="ECO:0000259" key="2">
    <source>
        <dbReference type="Pfam" id="PF02550"/>
    </source>
</evidence>
<name>A0ABW1W6R6_9GAMM</name>
<dbReference type="Pfam" id="PF13336">
    <property type="entry name" value="AcetylCoA_hyd_C"/>
    <property type="match status" value="1"/>
</dbReference>
<dbReference type="InterPro" id="IPR037171">
    <property type="entry name" value="NagB/RpiA_transferase-like"/>
</dbReference>
<gene>
    <name evidence="4" type="ORF">ACFP58_04520</name>
</gene>
<reference evidence="5" key="1">
    <citation type="journal article" date="2019" name="Int. J. Syst. Evol. Microbiol.">
        <title>The Global Catalogue of Microorganisms (GCM) 10K type strain sequencing project: providing services to taxonomists for standard genome sequencing and annotation.</title>
        <authorList>
            <consortium name="The Broad Institute Genomics Platform"/>
            <consortium name="The Broad Institute Genome Sequencing Center for Infectious Disease"/>
            <person name="Wu L."/>
            <person name="Ma J."/>
        </authorList>
    </citation>
    <scope>NUCLEOTIDE SEQUENCE [LARGE SCALE GENOMIC DNA]</scope>
    <source>
        <strain evidence="5">CCM 2050</strain>
    </source>
</reference>
<dbReference type="InterPro" id="IPR003702">
    <property type="entry name" value="ActCoA_hydro_N"/>
</dbReference>
<feature type="domain" description="Acetyl-CoA hydrolase/transferase C-terminal" evidence="3">
    <location>
        <begin position="330"/>
        <end position="473"/>
    </location>
</feature>
<dbReference type="InterPro" id="IPR046433">
    <property type="entry name" value="ActCoA_hydro"/>
</dbReference>
<dbReference type="PANTHER" id="PTHR43609">
    <property type="entry name" value="ACETYL-COA HYDROLASE"/>
    <property type="match status" value="1"/>
</dbReference>
<dbReference type="PANTHER" id="PTHR43609:SF1">
    <property type="entry name" value="ACETYL-COA HYDROLASE"/>
    <property type="match status" value="1"/>
</dbReference>
<dbReference type="InterPro" id="IPR017821">
    <property type="entry name" value="Succinate_CoA_transferase"/>
</dbReference>
<dbReference type="SUPFAM" id="SSF100950">
    <property type="entry name" value="NagB/RpiA/CoA transferase-like"/>
    <property type="match status" value="2"/>
</dbReference>
<dbReference type="Gene3D" id="3.40.1080.10">
    <property type="entry name" value="Glutaconate Coenzyme A-transferase"/>
    <property type="match status" value="1"/>
</dbReference>
<evidence type="ECO:0000259" key="3">
    <source>
        <dbReference type="Pfam" id="PF13336"/>
    </source>
</evidence>
<dbReference type="InterPro" id="IPR026888">
    <property type="entry name" value="AcetylCoA_hyd_C"/>
</dbReference>
<dbReference type="NCBIfam" id="TIGR03458">
    <property type="entry name" value="YgfH_subfam"/>
    <property type="match status" value="1"/>
</dbReference>
<dbReference type="Proteomes" id="UP001596264">
    <property type="component" value="Unassembled WGS sequence"/>
</dbReference>
<dbReference type="EMBL" id="JBHSTZ010000014">
    <property type="protein sequence ID" value="MFC6380740.1"/>
    <property type="molecule type" value="Genomic_DNA"/>
</dbReference>
<dbReference type="Gene3D" id="3.30.750.70">
    <property type="entry name" value="4-hydroxybutyrate coenzyme like domains"/>
    <property type="match status" value="1"/>
</dbReference>
<evidence type="ECO:0000256" key="1">
    <source>
        <dbReference type="ARBA" id="ARBA00009632"/>
    </source>
</evidence>
<proteinExistence type="inferred from homology"/>
<dbReference type="Pfam" id="PF02550">
    <property type="entry name" value="AcetylCoA_hydro"/>
    <property type="match status" value="1"/>
</dbReference>
<protein>
    <submittedName>
        <fullName evidence="4">Acetyl-CoA hydrolase/transferase family protein</fullName>
    </submittedName>
</protein>
<feature type="domain" description="Acetyl-CoA hydrolase/transferase N-terminal" evidence="2">
    <location>
        <begin position="15"/>
        <end position="225"/>
    </location>
</feature>
<keyword evidence="4" id="KW-0378">Hydrolase</keyword>
<evidence type="ECO:0000313" key="5">
    <source>
        <dbReference type="Proteomes" id="UP001596264"/>
    </source>
</evidence>